<keyword evidence="1" id="KW-0547">Nucleotide-binding</keyword>
<dbReference type="PRINTS" id="PR00301">
    <property type="entry name" value="HEATSHOCK70"/>
</dbReference>
<sequence length="594" mass="61232">MAGWALSIDFGTSNTATAHTSAISGRIETLPLTHQSNLLPSGVYAESPERILTGSAALAAADRDPTRYVPSPKRLVGHVPAALLGGDEYALGTLIAPVLAAAYERALAAHNGDAPALVVLTHPEAWSPQQIATLTAAATRAGADPAAVVTVPEPRAAAHHYSRATPAEPGTTIAVFDFGGGTLDVAVLTATGAGRFEVSAARGDNTLGGKDFDARLRRWIEEQLGADEPTVAGALRTAPLHLQRSIDEQIRAAKELLSESPSATVTLDTGTSRHTVSITRGEFDELIGPDLDRAVALARATLADAGITGPDDLAALYLTGGSARIPLVHTRLGELGPVATLDDPKTVVAQGALLAVEDVPVPGGLDTVPLTRRPVVSPLAGASPAATSDRATRRWSRVAAAAVAVTLIAVAAVAIVAVRALNGDSMASADASPPTQGATAPLSLEPGGGRDSADPRNVTDHLPEPVSRHVVNCRAVGFSFDGGDLEVDCDLPAGSSLVAGRVTENRLYDTLSMKITAVDKNTALQNVLSIRSYTDPVDVRENDTRTAALDVSSLHTGSTMVVVANTDLGLLVNIHGVRDSESAEAFVRESGLFG</sequence>
<feature type="region of interest" description="Disordered" evidence="4">
    <location>
        <begin position="426"/>
        <end position="463"/>
    </location>
</feature>
<evidence type="ECO:0000256" key="1">
    <source>
        <dbReference type="ARBA" id="ARBA00022741"/>
    </source>
</evidence>
<protein>
    <submittedName>
        <fullName evidence="6">Hsp70 family protein</fullName>
    </submittedName>
</protein>
<dbReference type="InterPro" id="IPR013126">
    <property type="entry name" value="Hsp_70_fam"/>
</dbReference>
<proteinExistence type="predicted"/>
<dbReference type="Gene3D" id="3.30.420.40">
    <property type="match status" value="2"/>
</dbReference>
<dbReference type="Pfam" id="PF00012">
    <property type="entry name" value="HSP70"/>
    <property type="match status" value="1"/>
</dbReference>
<gene>
    <name evidence="6" type="ORF">Q7514_28910</name>
</gene>
<dbReference type="Gene3D" id="3.90.640.10">
    <property type="entry name" value="Actin, Chain A, domain 4"/>
    <property type="match status" value="1"/>
</dbReference>
<accession>A0ABU7LJ24</accession>
<name>A0ABU7LJ24_9NOCA</name>
<evidence type="ECO:0000256" key="2">
    <source>
        <dbReference type="ARBA" id="ARBA00022840"/>
    </source>
</evidence>
<evidence type="ECO:0000256" key="5">
    <source>
        <dbReference type="SAM" id="Phobius"/>
    </source>
</evidence>
<comment type="caution">
    <text evidence="6">The sequence shown here is derived from an EMBL/GenBank/DDBJ whole genome shotgun (WGS) entry which is preliminary data.</text>
</comment>
<reference evidence="6 7" key="1">
    <citation type="submission" date="2023-07" db="EMBL/GenBank/DDBJ databases">
        <authorList>
            <person name="Girao M."/>
            <person name="Carvalho M.F."/>
        </authorList>
    </citation>
    <scope>NUCLEOTIDE SEQUENCE [LARGE SCALE GENOMIC DNA]</scope>
    <source>
        <strain evidence="6 7">YIM65754</strain>
    </source>
</reference>
<evidence type="ECO:0000256" key="4">
    <source>
        <dbReference type="SAM" id="MobiDB-lite"/>
    </source>
</evidence>
<evidence type="ECO:0000256" key="3">
    <source>
        <dbReference type="ARBA" id="ARBA00023186"/>
    </source>
</evidence>
<dbReference type="Proteomes" id="UP001336020">
    <property type="component" value="Unassembled WGS sequence"/>
</dbReference>
<keyword evidence="7" id="KW-1185">Reference proteome</keyword>
<keyword evidence="2" id="KW-0067">ATP-binding</keyword>
<keyword evidence="5" id="KW-0812">Transmembrane</keyword>
<evidence type="ECO:0000313" key="6">
    <source>
        <dbReference type="EMBL" id="MEE2061549.1"/>
    </source>
</evidence>
<feature type="transmembrane region" description="Helical" evidence="5">
    <location>
        <begin position="398"/>
        <end position="418"/>
    </location>
</feature>
<dbReference type="SUPFAM" id="SSF53067">
    <property type="entry name" value="Actin-like ATPase domain"/>
    <property type="match status" value="2"/>
</dbReference>
<keyword evidence="3" id="KW-0143">Chaperone</keyword>
<organism evidence="6 7">
    <name type="scientific">Rhodococcus artemisiae</name>
    <dbReference type="NCBI Taxonomy" id="714159"/>
    <lineage>
        <taxon>Bacteria</taxon>
        <taxon>Bacillati</taxon>
        <taxon>Actinomycetota</taxon>
        <taxon>Actinomycetes</taxon>
        <taxon>Mycobacteriales</taxon>
        <taxon>Nocardiaceae</taxon>
        <taxon>Rhodococcus</taxon>
    </lineage>
</organism>
<dbReference type="RefSeq" id="WP_330136709.1">
    <property type="nucleotide sequence ID" value="NZ_JAUTXY010000019.1"/>
</dbReference>
<dbReference type="EMBL" id="JAUTXY010000019">
    <property type="protein sequence ID" value="MEE2061549.1"/>
    <property type="molecule type" value="Genomic_DNA"/>
</dbReference>
<dbReference type="PANTHER" id="PTHR42749:SF1">
    <property type="entry name" value="CELL SHAPE-DETERMINING PROTEIN MREB"/>
    <property type="match status" value="1"/>
</dbReference>
<keyword evidence="5" id="KW-0472">Membrane</keyword>
<dbReference type="InterPro" id="IPR043129">
    <property type="entry name" value="ATPase_NBD"/>
</dbReference>
<dbReference type="PANTHER" id="PTHR42749">
    <property type="entry name" value="CELL SHAPE-DETERMINING PROTEIN MREB"/>
    <property type="match status" value="1"/>
</dbReference>
<keyword evidence="5" id="KW-1133">Transmembrane helix</keyword>
<evidence type="ECO:0000313" key="7">
    <source>
        <dbReference type="Proteomes" id="UP001336020"/>
    </source>
</evidence>
<feature type="compositionally biased region" description="Basic and acidic residues" evidence="4">
    <location>
        <begin position="451"/>
        <end position="463"/>
    </location>
</feature>